<dbReference type="PANTHER" id="PTHR43133:SF46">
    <property type="entry name" value="RNA POLYMERASE SIGMA-70 FACTOR ECF SUBFAMILY"/>
    <property type="match status" value="1"/>
</dbReference>
<dbReference type="InterPro" id="IPR036388">
    <property type="entry name" value="WH-like_DNA-bd_sf"/>
</dbReference>
<proteinExistence type="inferred from homology"/>
<evidence type="ECO:0000313" key="8">
    <source>
        <dbReference type="Proteomes" id="UP000614216"/>
    </source>
</evidence>
<keyword evidence="2" id="KW-0805">Transcription regulation</keyword>
<dbReference type="InterPro" id="IPR039425">
    <property type="entry name" value="RNA_pol_sigma-70-like"/>
</dbReference>
<dbReference type="GO" id="GO:0006352">
    <property type="term" value="P:DNA-templated transcription initiation"/>
    <property type="evidence" value="ECO:0007669"/>
    <property type="project" value="InterPro"/>
</dbReference>
<dbReference type="SUPFAM" id="SSF88659">
    <property type="entry name" value="Sigma3 and sigma4 domains of RNA polymerase sigma factors"/>
    <property type="match status" value="1"/>
</dbReference>
<feature type="domain" description="RNA polymerase sigma-70 region 2" evidence="5">
    <location>
        <begin position="27"/>
        <end position="93"/>
    </location>
</feature>
<name>A0A937KDD1_9BACT</name>
<dbReference type="PANTHER" id="PTHR43133">
    <property type="entry name" value="RNA POLYMERASE ECF-TYPE SIGMA FACTO"/>
    <property type="match status" value="1"/>
</dbReference>
<keyword evidence="8" id="KW-1185">Reference proteome</keyword>
<evidence type="ECO:0000256" key="2">
    <source>
        <dbReference type="ARBA" id="ARBA00023015"/>
    </source>
</evidence>
<comment type="caution">
    <text evidence="7">The sequence shown here is derived from an EMBL/GenBank/DDBJ whole genome shotgun (WGS) entry which is preliminary data.</text>
</comment>
<dbReference type="InterPro" id="IPR013249">
    <property type="entry name" value="RNA_pol_sigma70_r4_t2"/>
</dbReference>
<sequence>MESGQHTIHKYLVQRSQQGDRQAQNELYKLYVKAMYNICRRMMGDEEEARDVLQDAFITAFSMINSLKSEVTFSAWIKRIVVNHCLNALKKRKLMTVAMEDHQDFEEEQEVDLDYSKYEARRVLEAIDQISEGCKTVLNLYLFEGYDHKEIGEILGITESASKAQYSKAKSKVRKILSIKDKVHERQA</sequence>
<dbReference type="Proteomes" id="UP000614216">
    <property type="component" value="Unassembled WGS sequence"/>
</dbReference>
<dbReference type="Pfam" id="PF08281">
    <property type="entry name" value="Sigma70_r4_2"/>
    <property type="match status" value="1"/>
</dbReference>
<comment type="similarity">
    <text evidence="1">Belongs to the sigma-70 factor family. ECF subfamily.</text>
</comment>
<accession>A0A937KDD1</accession>
<evidence type="ECO:0000259" key="6">
    <source>
        <dbReference type="Pfam" id="PF08281"/>
    </source>
</evidence>
<evidence type="ECO:0000256" key="4">
    <source>
        <dbReference type="ARBA" id="ARBA00023163"/>
    </source>
</evidence>
<dbReference type="SUPFAM" id="SSF88946">
    <property type="entry name" value="Sigma2 domain of RNA polymerase sigma factors"/>
    <property type="match status" value="1"/>
</dbReference>
<keyword evidence="3" id="KW-0731">Sigma factor</keyword>
<dbReference type="Gene3D" id="1.10.1740.10">
    <property type="match status" value="1"/>
</dbReference>
<dbReference type="NCBIfam" id="TIGR02937">
    <property type="entry name" value="sigma70-ECF"/>
    <property type="match status" value="1"/>
</dbReference>
<reference evidence="7" key="1">
    <citation type="submission" date="2021-01" db="EMBL/GenBank/DDBJ databases">
        <title>Fulvivirga kasyanovii gen. nov., sp nov., a novel member of the phylum Bacteroidetes isolated from seawater in a mussel farm.</title>
        <authorList>
            <person name="Zhao L.-H."/>
            <person name="Wang Z.-J."/>
        </authorList>
    </citation>
    <scope>NUCLEOTIDE SEQUENCE</scope>
    <source>
        <strain evidence="7">29W222</strain>
    </source>
</reference>
<dbReference type="InterPro" id="IPR007627">
    <property type="entry name" value="RNA_pol_sigma70_r2"/>
</dbReference>
<dbReference type="RefSeq" id="WP_202855664.1">
    <property type="nucleotide sequence ID" value="NZ_JAEUGD010000023.1"/>
</dbReference>
<protein>
    <submittedName>
        <fullName evidence="7">Sigma-70 family RNA polymerase sigma factor</fullName>
    </submittedName>
</protein>
<dbReference type="GO" id="GO:0016987">
    <property type="term" value="F:sigma factor activity"/>
    <property type="evidence" value="ECO:0007669"/>
    <property type="project" value="UniProtKB-KW"/>
</dbReference>
<feature type="domain" description="RNA polymerase sigma factor 70 region 4 type 2" evidence="6">
    <location>
        <begin position="121"/>
        <end position="172"/>
    </location>
</feature>
<dbReference type="AlphaFoldDB" id="A0A937KDD1"/>
<dbReference type="EMBL" id="JAEUGD010000023">
    <property type="protein sequence ID" value="MBL6446118.1"/>
    <property type="molecule type" value="Genomic_DNA"/>
</dbReference>
<dbReference type="InterPro" id="IPR014284">
    <property type="entry name" value="RNA_pol_sigma-70_dom"/>
</dbReference>
<evidence type="ECO:0000256" key="1">
    <source>
        <dbReference type="ARBA" id="ARBA00010641"/>
    </source>
</evidence>
<evidence type="ECO:0000256" key="3">
    <source>
        <dbReference type="ARBA" id="ARBA00023082"/>
    </source>
</evidence>
<organism evidence="7 8">
    <name type="scientific">Fulvivirga marina</name>
    <dbReference type="NCBI Taxonomy" id="2494733"/>
    <lineage>
        <taxon>Bacteria</taxon>
        <taxon>Pseudomonadati</taxon>
        <taxon>Bacteroidota</taxon>
        <taxon>Cytophagia</taxon>
        <taxon>Cytophagales</taxon>
        <taxon>Fulvivirgaceae</taxon>
        <taxon>Fulvivirga</taxon>
    </lineage>
</organism>
<evidence type="ECO:0000313" key="7">
    <source>
        <dbReference type="EMBL" id="MBL6446118.1"/>
    </source>
</evidence>
<evidence type="ECO:0000259" key="5">
    <source>
        <dbReference type="Pfam" id="PF04542"/>
    </source>
</evidence>
<dbReference type="Pfam" id="PF04542">
    <property type="entry name" value="Sigma70_r2"/>
    <property type="match status" value="1"/>
</dbReference>
<dbReference type="Gene3D" id="1.10.10.10">
    <property type="entry name" value="Winged helix-like DNA-binding domain superfamily/Winged helix DNA-binding domain"/>
    <property type="match status" value="1"/>
</dbReference>
<keyword evidence="4" id="KW-0804">Transcription</keyword>
<gene>
    <name evidence="7" type="ORF">JMN32_07355</name>
</gene>
<dbReference type="GO" id="GO:0003677">
    <property type="term" value="F:DNA binding"/>
    <property type="evidence" value="ECO:0007669"/>
    <property type="project" value="InterPro"/>
</dbReference>
<dbReference type="InterPro" id="IPR013325">
    <property type="entry name" value="RNA_pol_sigma_r2"/>
</dbReference>
<dbReference type="InterPro" id="IPR013324">
    <property type="entry name" value="RNA_pol_sigma_r3/r4-like"/>
</dbReference>